<evidence type="ECO:0000313" key="2">
    <source>
        <dbReference type="EMBL" id="PIT93292.1"/>
    </source>
</evidence>
<evidence type="ECO:0000256" key="1">
    <source>
        <dbReference type="SAM" id="Phobius"/>
    </source>
</evidence>
<keyword evidence="1" id="KW-0812">Transmembrane</keyword>
<feature type="transmembrane region" description="Helical" evidence="1">
    <location>
        <begin position="20"/>
        <end position="43"/>
    </location>
</feature>
<organism evidence="2 3">
    <name type="scientific">Candidatus Harrisonbacteria bacterium CG10_big_fil_rev_8_21_14_0_10_38_8</name>
    <dbReference type="NCBI Taxonomy" id="1974582"/>
    <lineage>
        <taxon>Bacteria</taxon>
        <taxon>Candidatus Harrisoniibacteriota</taxon>
    </lineage>
</organism>
<proteinExistence type="predicted"/>
<gene>
    <name evidence="2" type="ORF">COU06_00865</name>
</gene>
<protein>
    <recommendedName>
        <fullName evidence="4">DUF4145 domain-containing protein</fullName>
    </recommendedName>
</protein>
<accession>A0A2M6WKH6</accession>
<evidence type="ECO:0000313" key="3">
    <source>
        <dbReference type="Proteomes" id="UP000229112"/>
    </source>
</evidence>
<comment type="caution">
    <text evidence="2">The sequence shown here is derived from an EMBL/GenBank/DDBJ whole genome shotgun (WGS) entry which is preliminary data.</text>
</comment>
<feature type="transmembrane region" description="Helical" evidence="1">
    <location>
        <begin position="63"/>
        <end position="91"/>
    </location>
</feature>
<reference evidence="3" key="1">
    <citation type="submission" date="2017-09" db="EMBL/GenBank/DDBJ databases">
        <title>Depth-based differentiation of microbial function through sediment-hosted aquifers and enrichment of novel symbionts in the deep terrestrial subsurface.</title>
        <authorList>
            <person name="Probst A.J."/>
            <person name="Ladd B."/>
            <person name="Jarett J.K."/>
            <person name="Geller-Mcgrath D.E."/>
            <person name="Sieber C.M.K."/>
            <person name="Emerson J.B."/>
            <person name="Anantharaman K."/>
            <person name="Thomas B.C."/>
            <person name="Malmstrom R."/>
            <person name="Stieglmeier M."/>
            <person name="Klingl A."/>
            <person name="Woyke T."/>
            <person name="Ryan C.M."/>
            <person name="Banfield J.F."/>
        </authorList>
    </citation>
    <scope>NUCLEOTIDE SEQUENCE [LARGE SCALE GENOMIC DNA]</scope>
</reference>
<keyword evidence="1" id="KW-0472">Membrane</keyword>
<dbReference type="EMBL" id="PFAY01000006">
    <property type="protein sequence ID" value="PIT93292.1"/>
    <property type="molecule type" value="Genomic_DNA"/>
</dbReference>
<dbReference type="Proteomes" id="UP000229112">
    <property type="component" value="Unassembled WGS sequence"/>
</dbReference>
<keyword evidence="1" id="KW-1133">Transmembrane helix</keyword>
<dbReference type="AlphaFoldDB" id="A0A2M6WKH6"/>
<evidence type="ECO:0008006" key="4">
    <source>
        <dbReference type="Google" id="ProtNLM"/>
    </source>
</evidence>
<name>A0A2M6WKH6_9BACT</name>
<sequence length="222" mass="25469">MPKKRRFKSHGELLLPERLIIKAFIFLLVIYFIFSLYVGYVRISPTLGSSSVFSRLLPILSYSWYTFIFPLFISLDIVLILIFITVLILVWPLRQSIKVYPKPTKYGKNIKMKHEHDSKALTTWKGIVTKANTGVQTNIKSAIIDADSLVDRVLKAQGFSGDNMGERLKSYSGNGSRRVDLIWKAHKLRNEIVHNPEFEVTRADAMGALATYREFLKTLKVM</sequence>